<dbReference type="Gene3D" id="2.70.98.10">
    <property type="match status" value="1"/>
</dbReference>
<evidence type="ECO:0000256" key="9">
    <source>
        <dbReference type="ARBA" id="ARBA00023277"/>
    </source>
</evidence>
<dbReference type="PANTHER" id="PTHR36574">
    <property type="entry name" value="RHAMNOGALACTURONATE LYASE-RELATED"/>
    <property type="match status" value="1"/>
</dbReference>
<evidence type="ECO:0000313" key="18">
    <source>
        <dbReference type="Proteomes" id="UP000007129"/>
    </source>
</evidence>
<dbReference type="SUPFAM" id="SSF74650">
    <property type="entry name" value="Galactose mutarotase-like"/>
    <property type="match status" value="1"/>
</dbReference>
<keyword evidence="6" id="KW-0732">Signal</keyword>
<evidence type="ECO:0000256" key="13">
    <source>
        <dbReference type="SAM" id="Phobius"/>
    </source>
</evidence>
<dbReference type="GO" id="GO:0005576">
    <property type="term" value="C:extracellular region"/>
    <property type="evidence" value="ECO:0007669"/>
    <property type="project" value="UniProtKB-SubCell"/>
</dbReference>
<evidence type="ECO:0000256" key="2">
    <source>
        <dbReference type="ARBA" id="ARBA00004613"/>
    </source>
</evidence>
<feature type="domain" description="Rhamnogalacturonase B N-terminal" evidence="14">
    <location>
        <begin position="66"/>
        <end position="319"/>
    </location>
</feature>
<dbReference type="GO" id="GO:0045490">
    <property type="term" value="P:pectin catabolic process"/>
    <property type="evidence" value="ECO:0007669"/>
    <property type="project" value="TreeGrafter"/>
</dbReference>
<comment type="similarity">
    <text evidence="3">Belongs to the polysaccharide lyase 4 family.</text>
</comment>
<keyword evidence="13" id="KW-0812">Transmembrane</keyword>
<dbReference type="Gene3D" id="2.60.120.260">
    <property type="entry name" value="Galactose-binding domain-like"/>
    <property type="match status" value="1"/>
</dbReference>
<feature type="disulfide bond" evidence="12">
    <location>
        <begin position="94"/>
        <end position="138"/>
    </location>
</feature>
<dbReference type="InterPro" id="IPR029413">
    <property type="entry name" value="RG-lyase_II"/>
</dbReference>
<dbReference type="Pfam" id="PF14686">
    <property type="entry name" value="fn3_3"/>
    <property type="match status" value="1"/>
</dbReference>
<dbReference type="AlphaFoldDB" id="K2RZ34"/>
<dbReference type="PANTHER" id="PTHR36574:SF1">
    <property type="entry name" value="RHAMNOGALACTURONATE LYASE-RELATED"/>
    <property type="match status" value="1"/>
</dbReference>
<dbReference type="PIRSF" id="PIRSF011794">
    <property type="entry name" value="Rhamnogalacturonase_B"/>
    <property type="match status" value="1"/>
</dbReference>
<dbReference type="Gene3D" id="2.60.40.1120">
    <property type="entry name" value="Carboxypeptidase-like, regulatory domain"/>
    <property type="match status" value="1"/>
</dbReference>
<evidence type="ECO:0000259" key="15">
    <source>
        <dbReference type="Pfam" id="PF14683"/>
    </source>
</evidence>
<keyword evidence="7 12" id="KW-1015">Disulfide bond</keyword>
<evidence type="ECO:0000259" key="14">
    <source>
        <dbReference type="Pfam" id="PF09284"/>
    </source>
</evidence>
<dbReference type="InterPro" id="IPR016590">
    <property type="entry name" value="Rhamnogalacturonase_B"/>
</dbReference>
<sequence length="578" mass="61997">MRLAVHSRRGLQKQGTHATTELAFLVTALPAAPSPPLAFEGTATMALFALFLTFISLFAPSVLAAFGVTTSSSSYVVDAGSSNPFVVTISRSSCDITSIKYRGEEFQYSGKGSHISSGLGSATVTSEIVSSTYAKITCTAGSLTHYIIVKSGESSLYMGTYFTEEPSIGEARFIARLDPAKLPLEYPYGTASTTAGSSSTVEGSDVFVVNGQTRSKFYSSQRFIDDKVQCVYRDDDAVHACMILQPLSYEGSSGGPFFRDINTNNAGDSTNLYFYMNSNHAQTESYRMGFHGPYQLQFSRSGIPNSFDASFFADLKLSGYVAESARGYVKGTASGVGSSYQKVLHWYNSNAQYWVYASSNGAFTSPAMKPGTYTQVLYQDELKVATDSVTVSAGSTVTKNIASTFSFPSTIWTIGDWDGQPFGFRNADKIERMHPSDSRMSSWGPLTYTVGSSALTDVPMALFKGVNTPFTIKFTLSSSQTGAAVLRIGTTLAFASGRPQPKINSYSPSAPAAPTKIDSRGVTRGTYRGLGEIYTFDIPAGTLVSGSNTITIDCISGSSGDTYLSPNFILDAIDLYLK</sequence>
<evidence type="ECO:0000256" key="5">
    <source>
        <dbReference type="ARBA" id="ARBA00022525"/>
    </source>
</evidence>
<dbReference type="InterPro" id="IPR011013">
    <property type="entry name" value="Gal_mutarotase_sf_dom"/>
</dbReference>
<dbReference type="SUPFAM" id="SSF49785">
    <property type="entry name" value="Galactose-binding domain-like"/>
    <property type="match status" value="1"/>
</dbReference>
<dbReference type="FunFam" id="2.70.98.10:FF:000020">
    <property type="entry name" value="Rhamnogalacturonate lyase A"/>
    <property type="match status" value="1"/>
</dbReference>
<keyword evidence="5" id="KW-0964">Secreted</keyword>
<dbReference type="EMBL" id="AHHD01000297">
    <property type="protein sequence ID" value="EKG15459.1"/>
    <property type="molecule type" value="Genomic_DNA"/>
</dbReference>
<evidence type="ECO:0000256" key="7">
    <source>
        <dbReference type="ARBA" id="ARBA00023157"/>
    </source>
</evidence>
<dbReference type="HOGENOM" id="CLU_037882_1_1_1"/>
<feature type="disulfide bond" evidence="12">
    <location>
        <begin position="230"/>
        <end position="241"/>
    </location>
</feature>
<dbReference type="GO" id="GO:0071555">
    <property type="term" value="P:cell wall organization"/>
    <property type="evidence" value="ECO:0007669"/>
    <property type="project" value="UniProtKB-KW"/>
</dbReference>
<dbReference type="Pfam" id="PF09284">
    <property type="entry name" value="RhgB_N"/>
    <property type="match status" value="1"/>
</dbReference>
<reference evidence="17 18" key="1">
    <citation type="journal article" date="2012" name="BMC Genomics">
        <title>Tools to kill: Genome of one of the most destructive plant pathogenic fungi Macrophomina phaseolina.</title>
        <authorList>
            <person name="Islam M.S."/>
            <person name="Haque M.S."/>
            <person name="Islam M.M."/>
            <person name="Emdad E.M."/>
            <person name="Halim A."/>
            <person name="Hossen Q.M.M."/>
            <person name="Hossain M.Z."/>
            <person name="Ahmed B."/>
            <person name="Rahim S."/>
            <person name="Rahman M.S."/>
            <person name="Alam M.M."/>
            <person name="Hou S."/>
            <person name="Wan X."/>
            <person name="Saito J.A."/>
            <person name="Alam M."/>
        </authorList>
    </citation>
    <scope>NUCLEOTIDE SEQUENCE [LARGE SCALE GENOMIC DNA]</scope>
    <source>
        <strain evidence="17 18">MS6</strain>
    </source>
</reference>
<dbReference type="InterPro" id="IPR013784">
    <property type="entry name" value="Carb-bd-like_fold"/>
</dbReference>
<dbReference type="InParanoid" id="K2RZ34"/>
<keyword evidence="9" id="KW-0119">Carbohydrate metabolism</keyword>
<evidence type="ECO:0000256" key="11">
    <source>
        <dbReference type="ARBA" id="ARBA00023326"/>
    </source>
</evidence>
<dbReference type="OrthoDB" id="114708at2759"/>
<evidence type="ECO:0000256" key="1">
    <source>
        <dbReference type="ARBA" id="ARBA00001324"/>
    </source>
</evidence>
<dbReference type="eggNOG" id="ENOG502QTKY">
    <property type="taxonomic scope" value="Eukaryota"/>
</dbReference>
<keyword evidence="10" id="KW-0961">Cell wall biogenesis/degradation</keyword>
<evidence type="ECO:0000256" key="6">
    <source>
        <dbReference type="ARBA" id="ARBA00022729"/>
    </source>
</evidence>
<dbReference type="CDD" id="cd10317">
    <property type="entry name" value="RGL4_C"/>
    <property type="match status" value="1"/>
</dbReference>
<evidence type="ECO:0000256" key="4">
    <source>
        <dbReference type="ARBA" id="ARBA00012437"/>
    </source>
</evidence>
<dbReference type="SUPFAM" id="SSF49452">
    <property type="entry name" value="Starch-binding domain-like"/>
    <property type="match status" value="1"/>
</dbReference>
<organism evidence="17 18">
    <name type="scientific">Macrophomina phaseolina (strain MS6)</name>
    <name type="common">Charcoal rot fungus</name>
    <dbReference type="NCBI Taxonomy" id="1126212"/>
    <lineage>
        <taxon>Eukaryota</taxon>
        <taxon>Fungi</taxon>
        <taxon>Dikarya</taxon>
        <taxon>Ascomycota</taxon>
        <taxon>Pezizomycotina</taxon>
        <taxon>Dothideomycetes</taxon>
        <taxon>Dothideomycetes incertae sedis</taxon>
        <taxon>Botryosphaeriales</taxon>
        <taxon>Botryosphaeriaceae</taxon>
        <taxon>Macrophomina</taxon>
    </lineage>
</organism>
<gene>
    <name evidence="17" type="ORF">MPH_07330</name>
</gene>
<comment type="caution">
    <text evidence="17">The sequence shown here is derived from an EMBL/GenBank/DDBJ whole genome shotgun (WGS) entry which is preliminary data.</text>
</comment>
<evidence type="ECO:0000256" key="12">
    <source>
        <dbReference type="PIRSR" id="PIRSR011794-1"/>
    </source>
</evidence>
<comment type="subcellular location">
    <subcellularLocation>
        <location evidence="2">Secreted</location>
    </subcellularLocation>
</comment>
<dbReference type="InterPro" id="IPR008979">
    <property type="entry name" value="Galactose-bd-like_sf"/>
</dbReference>
<dbReference type="STRING" id="1126212.K2RZ34"/>
<dbReference type="GO" id="GO:0030246">
    <property type="term" value="F:carbohydrate binding"/>
    <property type="evidence" value="ECO:0007669"/>
    <property type="project" value="InterPro"/>
</dbReference>
<evidence type="ECO:0000256" key="3">
    <source>
        <dbReference type="ARBA" id="ARBA00010418"/>
    </source>
</evidence>
<evidence type="ECO:0000313" key="17">
    <source>
        <dbReference type="EMBL" id="EKG15459.1"/>
    </source>
</evidence>
<dbReference type="InterPro" id="IPR014718">
    <property type="entry name" value="GH-type_carb-bd"/>
</dbReference>
<dbReference type="CDD" id="cd10316">
    <property type="entry name" value="RGL4_M"/>
    <property type="match status" value="1"/>
</dbReference>
<proteinExistence type="inferred from homology"/>
<feature type="domain" description="Rhamnogalacturonan lyase" evidence="16">
    <location>
        <begin position="325"/>
        <end position="398"/>
    </location>
</feature>
<dbReference type="InterPro" id="IPR029411">
    <property type="entry name" value="RG-lyase_III"/>
</dbReference>
<comment type="catalytic activity">
    <reaction evidence="1">
        <text>Endotype eliminative cleavage of L-alpha-rhamnopyranosyl-(1-&gt;4)-alpha-D-galactopyranosyluronic acid bonds of rhamnogalacturonan I domains in ramified hairy regions of pectin leaving L-rhamnopyranose at the reducing end and 4-deoxy-4,5-unsaturated D-galactopyranosyluronic acid at the non-reducing end.</text>
        <dbReference type="EC" id="4.2.2.23"/>
    </reaction>
</comment>
<evidence type="ECO:0000256" key="10">
    <source>
        <dbReference type="ARBA" id="ARBA00023316"/>
    </source>
</evidence>
<keyword evidence="8" id="KW-0456">Lyase</keyword>
<feature type="transmembrane region" description="Helical" evidence="13">
    <location>
        <begin position="46"/>
        <end position="68"/>
    </location>
</feature>
<accession>K2RZ34</accession>
<feature type="domain" description="Rhamnogalacturonan lyase" evidence="15">
    <location>
        <begin position="410"/>
        <end position="575"/>
    </location>
</feature>
<keyword evidence="11" id="KW-0624">Polysaccharide degradation</keyword>
<dbReference type="Proteomes" id="UP000007129">
    <property type="component" value="Unassembled WGS sequence"/>
</dbReference>
<dbReference type="InterPro" id="IPR015364">
    <property type="entry name" value="RhgB_N"/>
</dbReference>
<keyword evidence="13" id="KW-0472">Membrane</keyword>
<dbReference type="EC" id="4.2.2.23" evidence="4"/>
<dbReference type="FunFam" id="2.60.120.260:FF:000102">
    <property type="entry name" value="Rhamnogalacturonate lyase A"/>
    <property type="match status" value="1"/>
</dbReference>
<protein>
    <recommendedName>
        <fullName evidence="4">rhamnogalacturonan endolyase</fullName>
        <ecNumber evidence="4">4.2.2.23</ecNumber>
    </recommendedName>
</protein>
<keyword evidence="13" id="KW-1133">Transmembrane helix</keyword>
<evidence type="ECO:0000256" key="8">
    <source>
        <dbReference type="ARBA" id="ARBA00023239"/>
    </source>
</evidence>
<dbReference type="VEuPathDB" id="FungiDB:MPH_07330"/>
<dbReference type="Pfam" id="PF14683">
    <property type="entry name" value="CBM-like"/>
    <property type="match status" value="1"/>
</dbReference>
<dbReference type="CDD" id="cd10320">
    <property type="entry name" value="RGL4_N"/>
    <property type="match status" value="1"/>
</dbReference>
<dbReference type="GO" id="GO:0102210">
    <property type="term" value="F:rhamnogalacturonan endolyase activity"/>
    <property type="evidence" value="ECO:0007669"/>
    <property type="project" value="UniProtKB-EC"/>
</dbReference>
<evidence type="ECO:0000259" key="16">
    <source>
        <dbReference type="Pfam" id="PF14686"/>
    </source>
</evidence>
<name>K2RZ34_MACPH</name>